<proteinExistence type="predicted"/>
<dbReference type="Gene3D" id="2.170.120.40">
    <property type="entry name" value="YbbR-like domain"/>
    <property type="match status" value="2"/>
</dbReference>
<dbReference type="STRING" id="1798535.A2V68_02780"/>
<accession>A0A1F4NUI4</accession>
<dbReference type="AlphaFoldDB" id="A0A1F4NUI4"/>
<evidence type="ECO:0000313" key="1">
    <source>
        <dbReference type="EMBL" id="OGB74512.1"/>
    </source>
</evidence>
<evidence type="ECO:0008006" key="3">
    <source>
        <dbReference type="Google" id="ProtNLM"/>
    </source>
</evidence>
<protein>
    <recommendedName>
        <fullName evidence="3">YbbR-like protein</fullName>
    </recommendedName>
</protein>
<gene>
    <name evidence="1" type="ORF">A2V68_02780</name>
</gene>
<name>A0A1F4NUI4_UNCK3</name>
<comment type="caution">
    <text evidence="1">The sequence shown here is derived from an EMBL/GenBank/DDBJ whole genome shotgun (WGS) entry which is preliminary data.</text>
</comment>
<organism evidence="1 2">
    <name type="scientific">candidate division Kazan bacterium RBG_13_50_9</name>
    <dbReference type="NCBI Taxonomy" id="1798535"/>
    <lineage>
        <taxon>Bacteria</taxon>
        <taxon>Bacteria division Kazan-3B-28</taxon>
    </lineage>
</organism>
<dbReference type="Proteomes" id="UP000176651">
    <property type="component" value="Unassembled WGS sequence"/>
</dbReference>
<dbReference type="PANTHER" id="PTHR37804:SF1">
    <property type="entry name" value="CDAA REGULATORY PROTEIN CDAR"/>
    <property type="match status" value="1"/>
</dbReference>
<dbReference type="EMBL" id="META01000001">
    <property type="protein sequence ID" value="OGB74512.1"/>
    <property type="molecule type" value="Genomic_DNA"/>
</dbReference>
<dbReference type="PANTHER" id="PTHR37804">
    <property type="entry name" value="CDAA REGULATORY PROTEIN CDAR"/>
    <property type="match status" value="1"/>
</dbReference>
<dbReference type="Gene3D" id="2.170.120.30">
    <property type="match status" value="2"/>
</dbReference>
<evidence type="ECO:0000313" key="2">
    <source>
        <dbReference type="Proteomes" id="UP000176651"/>
    </source>
</evidence>
<reference evidence="1 2" key="1">
    <citation type="journal article" date="2016" name="Nat. Commun.">
        <title>Thousands of microbial genomes shed light on interconnected biogeochemical processes in an aquifer system.</title>
        <authorList>
            <person name="Anantharaman K."/>
            <person name="Brown C.T."/>
            <person name="Hug L.A."/>
            <person name="Sharon I."/>
            <person name="Castelle C.J."/>
            <person name="Probst A.J."/>
            <person name="Thomas B.C."/>
            <person name="Singh A."/>
            <person name="Wilkins M.J."/>
            <person name="Karaoz U."/>
            <person name="Brodie E.L."/>
            <person name="Williams K.H."/>
            <person name="Hubbard S.S."/>
            <person name="Banfield J.F."/>
        </authorList>
    </citation>
    <scope>NUCLEOTIDE SEQUENCE [LARGE SCALE GENOMIC DNA]</scope>
</reference>
<sequence>MKPAWPIQLGGAVAVAILAWLVVFGVNYQSFAVAVPLQIMGLVDDLAVAEQLTIVQATVRVKAINAKKVKVPGAISAVLDCSSLLGVGSYHLAPKIESKLEDAWVIDFHPKDILVSLVPKVTGTVELVPDVVGYPASGYSLGEIRIAPSTVEMLGPNTLVGANSVAYVPVVVSGQRTSLSTIGAPQVKDQLGSPIVNVSFNPPQVAISVEIKKGDSYKTVGLEPAFVNELAGGYWISLIEFEPPALTLRGDAKRLADISILSTTPIDLAGHSGDFRDKVAVDVPMGVELVGTNLVDVKIIVRTASSNRKLVLLPTYTNITEGLSVTSISPPTVTVILAGAPAQLSQLNRANTSLDLDLRGSLSGVNVVELASSMFRVPEGIEVVSFEPLTLSVTLTKAES</sequence>
<dbReference type="InterPro" id="IPR053154">
    <property type="entry name" value="c-di-AMP_regulator"/>
</dbReference>